<proteinExistence type="predicted"/>
<sequence length="97" mass="10636">MDISGRPEVRGWIWFAIQKSVKLERGDWLSIPDSNKALLATGAKLVADVRKASWRLKCQCLPASSPAKKKTKDEKQGEGKDLYISPNLQGPISGACP</sequence>
<dbReference type="Proteomes" id="UP000095284">
    <property type="component" value="Unplaced"/>
</dbReference>
<organism evidence="4 6">
    <name type="scientific">Bursaphelenchus xylophilus</name>
    <name type="common">Pinewood nematode worm</name>
    <name type="synonym">Aphelenchoides xylophilus</name>
    <dbReference type="NCBI Taxonomy" id="6326"/>
    <lineage>
        <taxon>Eukaryota</taxon>
        <taxon>Metazoa</taxon>
        <taxon>Ecdysozoa</taxon>
        <taxon>Nematoda</taxon>
        <taxon>Chromadorea</taxon>
        <taxon>Rhabditida</taxon>
        <taxon>Tylenchina</taxon>
        <taxon>Tylenchomorpha</taxon>
        <taxon>Aphelenchoidea</taxon>
        <taxon>Aphelenchoididae</taxon>
        <taxon>Bursaphelenchus</taxon>
    </lineage>
</organism>
<gene>
    <name evidence="2" type="ORF">BXYJ_LOCUS12068</name>
</gene>
<evidence type="ECO:0000256" key="1">
    <source>
        <dbReference type="SAM" id="MobiDB-lite"/>
    </source>
</evidence>
<reference evidence="6" key="1">
    <citation type="submission" date="2016-11" db="UniProtKB">
        <authorList>
            <consortium name="WormBaseParasite"/>
        </authorList>
    </citation>
    <scope>IDENTIFICATION</scope>
</reference>
<dbReference type="Proteomes" id="UP000582659">
    <property type="component" value="Unassembled WGS sequence"/>
</dbReference>
<evidence type="ECO:0000313" key="5">
    <source>
        <dbReference type="Proteomes" id="UP000659654"/>
    </source>
</evidence>
<name>A0A1I7RRL9_BURXY</name>
<dbReference type="AlphaFoldDB" id="A0A1I7RRL9"/>
<dbReference type="Proteomes" id="UP000659654">
    <property type="component" value="Unassembled WGS sequence"/>
</dbReference>
<evidence type="ECO:0000313" key="4">
    <source>
        <dbReference type="Proteomes" id="UP000095284"/>
    </source>
</evidence>
<dbReference type="EMBL" id="CAJFDI010000005">
    <property type="protein sequence ID" value="CAD5231977.1"/>
    <property type="molecule type" value="Genomic_DNA"/>
</dbReference>
<evidence type="ECO:0000313" key="3">
    <source>
        <dbReference type="EMBL" id="CAG9123657.1"/>
    </source>
</evidence>
<dbReference type="EMBL" id="CAJFCV020000005">
    <property type="protein sequence ID" value="CAG9123657.1"/>
    <property type="molecule type" value="Genomic_DNA"/>
</dbReference>
<evidence type="ECO:0000313" key="2">
    <source>
        <dbReference type="EMBL" id="CAD5231977.1"/>
    </source>
</evidence>
<evidence type="ECO:0000313" key="6">
    <source>
        <dbReference type="WBParaSite" id="BXY_0336600.1"/>
    </source>
</evidence>
<feature type="compositionally biased region" description="Basic and acidic residues" evidence="1">
    <location>
        <begin position="71"/>
        <end position="81"/>
    </location>
</feature>
<protein>
    <submittedName>
        <fullName evidence="2">(pine wood nematode) hypothetical protein</fullName>
    </submittedName>
</protein>
<feature type="region of interest" description="Disordered" evidence="1">
    <location>
        <begin position="64"/>
        <end position="97"/>
    </location>
</feature>
<reference evidence="3" key="2">
    <citation type="submission" date="2020-08" db="EMBL/GenBank/DDBJ databases">
        <authorList>
            <person name="Kikuchi T."/>
        </authorList>
    </citation>
    <scope>NUCLEOTIDE SEQUENCE</scope>
    <source>
        <strain evidence="2">Ka4C1</strain>
    </source>
</reference>
<keyword evidence="5" id="KW-1185">Reference proteome</keyword>
<dbReference type="WBParaSite" id="BXY_0336600.1">
    <property type="protein sequence ID" value="BXY_0336600.1"/>
    <property type="gene ID" value="BXY_0336600"/>
</dbReference>
<accession>A0A1I7RRL9</accession>